<dbReference type="GO" id="GO:0006508">
    <property type="term" value="P:proteolysis"/>
    <property type="evidence" value="ECO:0007669"/>
    <property type="project" value="UniProtKB-KW"/>
</dbReference>
<dbReference type="SUPFAM" id="SSF118010">
    <property type="entry name" value="TM1457-like"/>
    <property type="match status" value="1"/>
</dbReference>
<evidence type="ECO:0000256" key="3">
    <source>
        <dbReference type="ARBA" id="ARBA00022801"/>
    </source>
</evidence>
<keyword evidence="4" id="KW-0788">Thiol protease</keyword>
<dbReference type="OrthoDB" id="48998at2"/>
<evidence type="ECO:0000256" key="2">
    <source>
        <dbReference type="ARBA" id="ARBA00022670"/>
    </source>
</evidence>
<evidence type="ECO:0000256" key="6">
    <source>
        <dbReference type="ARBA" id="ARBA00044538"/>
    </source>
</evidence>
<dbReference type="Pfam" id="PF04327">
    <property type="entry name" value="Peptidase_Prp"/>
    <property type="match status" value="1"/>
</dbReference>
<dbReference type="AlphaFoldDB" id="A0A6I6C8C4"/>
<dbReference type="GO" id="GO:0008234">
    <property type="term" value="F:cysteine-type peptidase activity"/>
    <property type="evidence" value="ECO:0007669"/>
    <property type="project" value="UniProtKB-KW"/>
</dbReference>
<keyword evidence="2 7" id="KW-0645">Protease</keyword>
<evidence type="ECO:0000256" key="4">
    <source>
        <dbReference type="ARBA" id="ARBA00022807"/>
    </source>
</evidence>
<organism evidence="7 8">
    <name type="scientific">Spiroplasma tabanidicola</name>
    <dbReference type="NCBI Taxonomy" id="324079"/>
    <lineage>
        <taxon>Bacteria</taxon>
        <taxon>Bacillati</taxon>
        <taxon>Mycoplasmatota</taxon>
        <taxon>Mollicutes</taxon>
        <taxon>Entomoplasmatales</taxon>
        <taxon>Spiroplasmataceae</taxon>
        <taxon>Spiroplasma</taxon>
    </lineage>
</organism>
<gene>
    <name evidence="7" type="ORF">STABA_v1c03260</name>
</gene>
<reference evidence="7 8" key="1">
    <citation type="submission" date="2019-11" db="EMBL/GenBank/DDBJ databases">
        <title>Complete genome sequence of Spiroplasma tabanidicola TAUS-1 (DSM 22603).</title>
        <authorList>
            <person name="Huang C.-T."/>
            <person name="Lin Y.-C."/>
            <person name="Kuo C.-H."/>
        </authorList>
    </citation>
    <scope>NUCLEOTIDE SEQUENCE [LARGE SCALE GENOMIC DNA]</scope>
    <source>
        <strain evidence="7 8">TAUS-1</strain>
    </source>
</reference>
<comment type="similarity">
    <text evidence="5">Belongs to the Prp family.</text>
</comment>
<dbReference type="CDD" id="cd16332">
    <property type="entry name" value="Prp-like"/>
    <property type="match status" value="1"/>
</dbReference>
<keyword evidence="1" id="KW-0690">Ribosome biogenesis</keyword>
<evidence type="ECO:0000256" key="5">
    <source>
        <dbReference type="ARBA" id="ARBA00044503"/>
    </source>
</evidence>
<dbReference type="Gene3D" id="3.30.70.1490">
    <property type="entry name" value="Cysteine protease Prp"/>
    <property type="match status" value="1"/>
</dbReference>
<dbReference type="PANTHER" id="PTHR39178">
    <property type="entry name" value="HYPOTHETICAL RIBOSOME-ASSOCIATED PROTEIN"/>
    <property type="match status" value="1"/>
</dbReference>
<name>A0A6I6C8C4_9MOLU</name>
<sequence length="103" mass="11662">MVLARFNFKNENIKKVTVSGHAEADNYGNDLVCAGITAIISGTLNGLDQLYKKDVELIVLENEIVIIVKKDSKDLQKILIFLLIQLQTIEIQYPKNFKIEEVL</sequence>
<keyword evidence="8" id="KW-1185">Reference proteome</keyword>
<accession>A0A6I6C8C4</accession>
<dbReference type="Proteomes" id="UP000424468">
    <property type="component" value="Chromosome"/>
</dbReference>
<keyword evidence="3" id="KW-0378">Hydrolase</keyword>
<dbReference type="KEGG" id="stab:STABA_v1c03260"/>
<dbReference type="GO" id="GO:0042254">
    <property type="term" value="P:ribosome biogenesis"/>
    <property type="evidence" value="ECO:0007669"/>
    <property type="project" value="UniProtKB-KW"/>
</dbReference>
<dbReference type="PANTHER" id="PTHR39178:SF1">
    <property type="entry name" value="RIBOSOMAL-PROCESSING CYSTEINE PROTEASE PRP"/>
    <property type="match status" value="1"/>
</dbReference>
<evidence type="ECO:0000256" key="1">
    <source>
        <dbReference type="ARBA" id="ARBA00022517"/>
    </source>
</evidence>
<dbReference type="InterPro" id="IPR036764">
    <property type="entry name" value="Peptidase_Prp_sf"/>
</dbReference>
<evidence type="ECO:0000313" key="7">
    <source>
        <dbReference type="EMBL" id="QGS51689.1"/>
    </source>
</evidence>
<protein>
    <recommendedName>
        <fullName evidence="6">Ribosomal processing cysteine protease Prp</fullName>
    </recommendedName>
</protein>
<dbReference type="RefSeq" id="WP_156005910.1">
    <property type="nucleotide sequence ID" value="NZ_CP046276.1"/>
</dbReference>
<dbReference type="InterPro" id="IPR007422">
    <property type="entry name" value="Peptidase_Prp"/>
</dbReference>
<dbReference type="EMBL" id="CP046276">
    <property type="protein sequence ID" value="QGS51689.1"/>
    <property type="molecule type" value="Genomic_DNA"/>
</dbReference>
<evidence type="ECO:0000313" key="8">
    <source>
        <dbReference type="Proteomes" id="UP000424468"/>
    </source>
</evidence>
<proteinExistence type="inferred from homology"/>